<feature type="transmembrane region" description="Helical" evidence="1">
    <location>
        <begin position="298"/>
        <end position="321"/>
    </location>
</feature>
<reference evidence="3 4" key="1">
    <citation type="submission" date="2016-04" db="EMBL/GenBank/DDBJ databases">
        <title>A degradative enzymes factory behind the ericoid mycorrhizal symbiosis.</title>
        <authorList>
            <consortium name="DOE Joint Genome Institute"/>
            <person name="Martino E."/>
            <person name="Morin E."/>
            <person name="Grelet G."/>
            <person name="Kuo A."/>
            <person name="Kohler A."/>
            <person name="Daghino S."/>
            <person name="Barry K."/>
            <person name="Choi C."/>
            <person name="Cichocki N."/>
            <person name="Clum A."/>
            <person name="Copeland A."/>
            <person name="Hainaut M."/>
            <person name="Haridas S."/>
            <person name="Labutti K."/>
            <person name="Lindquist E."/>
            <person name="Lipzen A."/>
            <person name="Khouja H.-R."/>
            <person name="Murat C."/>
            <person name="Ohm R."/>
            <person name="Olson A."/>
            <person name="Spatafora J."/>
            <person name="Veneault-Fourrey C."/>
            <person name="Henrissat B."/>
            <person name="Grigoriev I."/>
            <person name="Martin F."/>
            <person name="Perotto S."/>
        </authorList>
    </citation>
    <scope>NUCLEOTIDE SEQUENCE [LARGE SCALE GENOMIC DNA]</scope>
    <source>
        <strain evidence="3 4">E</strain>
    </source>
</reference>
<dbReference type="InParanoid" id="A0A2J6TWJ2"/>
<feature type="transmembrane region" description="Helical" evidence="1">
    <location>
        <begin position="380"/>
        <end position="400"/>
    </location>
</feature>
<keyword evidence="1" id="KW-0812">Transmembrane</keyword>
<gene>
    <name evidence="3" type="ORF">K444DRAFT_658459</name>
</gene>
<protein>
    <recommendedName>
        <fullName evidence="2">Acyltransferase 3 domain-containing protein</fullName>
    </recommendedName>
</protein>
<feature type="transmembrane region" description="Helical" evidence="1">
    <location>
        <begin position="105"/>
        <end position="125"/>
    </location>
</feature>
<dbReference type="GeneID" id="36594336"/>
<evidence type="ECO:0000259" key="2">
    <source>
        <dbReference type="Pfam" id="PF01757"/>
    </source>
</evidence>
<evidence type="ECO:0000256" key="1">
    <source>
        <dbReference type="SAM" id="Phobius"/>
    </source>
</evidence>
<dbReference type="AlphaFoldDB" id="A0A2J6TWJ2"/>
<dbReference type="EMBL" id="KZ613740">
    <property type="protein sequence ID" value="PMD67399.1"/>
    <property type="molecule type" value="Genomic_DNA"/>
</dbReference>
<feature type="domain" description="Acyltransferase 3" evidence="2">
    <location>
        <begin position="8"/>
        <end position="354"/>
    </location>
</feature>
<feature type="transmembrane region" description="Helical" evidence="1">
    <location>
        <begin position="333"/>
        <end position="353"/>
    </location>
</feature>
<keyword evidence="1" id="KW-1133">Transmembrane helix</keyword>
<dbReference type="InterPro" id="IPR002656">
    <property type="entry name" value="Acyl_transf_3_dom"/>
</dbReference>
<dbReference type="Proteomes" id="UP000235371">
    <property type="component" value="Unassembled WGS sequence"/>
</dbReference>
<evidence type="ECO:0000313" key="3">
    <source>
        <dbReference type="EMBL" id="PMD67399.1"/>
    </source>
</evidence>
<sequence length="436" mass="50449">MSRPENVKWVDGLRGLASVLVISTHITRGFFLDLMKPTSEVDTPPKLFQYPFLRVLTQGRIGVAIFALVTGYVCALKPIRQIRAGERNAMFNGVSRSAFRRVPRLILPTAIATTITWFFCQFGVFQVAEKADSWWLNFSAPRMTPYIGEAIYSLLLEMIMTWSRGWNMYDHHTWTMLPLLKSSMLVFIFLFAAAYCKTRYRIMLELGLFVYFYISNDSTFGMLSFFGVFLSDLSQDPTHQSWCNARKWPGRLLTPIFFILGLYLASYPEAEPGWMPWSKAMEDWSHYIFPRENDTPRFYTAIGLIFVALGIHFSNVAKSFLSSKYLLWFGKHSFAVYLLHGSLLRSILAWMYFGVHLPRDIIVEDGGIQPGPPLQICGRFQFWALLPVWLGIVYLSAFYWTKYVDPWCARTTERLVKYVFEEPQTDLGAEKRLLPQ</sequence>
<dbReference type="GO" id="GO:0016747">
    <property type="term" value="F:acyltransferase activity, transferring groups other than amino-acyl groups"/>
    <property type="evidence" value="ECO:0007669"/>
    <property type="project" value="InterPro"/>
</dbReference>
<dbReference type="STRING" id="1095630.A0A2J6TWJ2"/>
<dbReference type="Pfam" id="PF01757">
    <property type="entry name" value="Acyl_transf_3"/>
    <property type="match status" value="1"/>
</dbReference>
<organism evidence="3 4">
    <name type="scientific">Hyaloscypha bicolor E</name>
    <dbReference type="NCBI Taxonomy" id="1095630"/>
    <lineage>
        <taxon>Eukaryota</taxon>
        <taxon>Fungi</taxon>
        <taxon>Dikarya</taxon>
        <taxon>Ascomycota</taxon>
        <taxon>Pezizomycotina</taxon>
        <taxon>Leotiomycetes</taxon>
        <taxon>Helotiales</taxon>
        <taxon>Hyaloscyphaceae</taxon>
        <taxon>Hyaloscypha</taxon>
        <taxon>Hyaloscypha bicolor</taxon>
    </lineage>
</organism>
<feature type="transmembrane region" description="Helical" evidence="1">
    <location>
        <begin position="12"/>
        <end position="32"/>
    </location>
</feature>
<keyword evidence="4" id="KW-1185">Reference proteome</keyword>
<dbReference type="PANTHER" id="PTHR23028:SF128">
    <property type="entry name" value="ACYLTRANSFERASE 3 DOMAIN-CONTAINING PROTEIN"/>
    <property type="match status" value="1"/>
</dbReference>
<dbReference type="OrthoDB" id="5405781at2759"/>
<dbReference type="PANTHER" id="PTHR23028">
    <property type="entry name" value="ACETYLTRANSFERASE"/>
    <property type="match status" value="1"/>
</dbReference>
<dbReference type="InterPro" id="IPR050879">
    <property type="entry name" value="Acyltransferase_3"/>
</dbReference>
<dbReference type="RefSeq" id="XP_024744303.1">
    <property type="nucleotide sequence ID" value="XM_024886259.1"/>
</dbReference>
<accession>A0A2J6TWJ2</accession>
<feature type="transmembrane region" description="Helical" evidence="1">
    <location>
        <begin position="52"/>
        <end position="75"/>
    </location>
</feature>
<feature type="transmembrane region" description="Helical" evidence="1">
    <location>
        <begin position="174"/>
        <end position="195"/>
    </location>
</feature>
<name>A0A2J6TWJ2_9HELO</name>
<keyword evidence="1" id="KW-0472">Membrane</keyword>
<feature type="transmembrane region" description="Helical" evidence="1">
    <location>
        <begin position="210"/>
        <end position="231"/>
    </location>
</feature>
<proteinExistence type="predicted"/>
<evidence type="ECO:0000313" key="4">
    <source>
        <dbReference type="Proteomes" id="UP000235371"/>
    </source>
</evidence>